<dbReference type="GO" id="GO:0003677">
    <property type="term" value="F:DNA binding"/>
    <property type="evidence" value="ECO:0007669"/>
    <property type="project" value="UniProtKB-KW"/>
</dbReference>
<dbReference type="PROSITE" id="PS00045">
    <property type="entry name" value="HISTONE_LIKE"/>
    <property type="match status" value="1"/>
</dbReference>
<dbReference type="AlphaFoldDB" id="A0A6J4UVV0"/>
<dbReference type="Gene3D" id="4.10.520.10">
    <property type="entry name" value="IHF-like DNA-binding proteins"/>
    <property type="match status" value="1"/>
</dbReference>
<dbReference type="InterPro" id="IPR010992">
    <property type="entry name" value="IHF-like_DNA-bd_dom_sf"/>
</dbReference>
<dbReference type="SMART" id="SM00411">
    <property type="entry name" value="BHL"/>
    <property type="match status" value="1"/>
</dbReference>
<dbReference type="GO" id="GO:0005829">
    <property type="term" value="C:cytosol"/>
    <property type="evidence" value="ECO:0007669"/>
    <property type="project" value="TreeGrafter"/>
</dbReference>
<dbReference type="GO" id="GO:0030261">
    <property type="term" value="P:chromosome condensation"/>
    <property type="evidence" value="ECO:0007669"/>
    <property type="project" value="UniProtKB-KW"/>
</dbReference>
<dbReference type="GO" id="GO:0030527">
    <property type="term" value="F:structural constituent of chromatin"/>
    <property type="evidence" value="ECO:0007669"/>
    <property type="project" value="InterPro"/>
</dbReference>
<dbReference type="EMBL" id="CADCWN010000082">
    <property type="protein sequence ID" value="CAA9561446.1"/>
    <property type="molecule type" value="Genomic_DNA"/>
</dbReference>
<dbReference type="InterPro" id="IPR000119">
    <property type="entry name" value="Hist_DNA-bd"/>
</dbReference>
<dbReference type="InterPro" id="IPR020816">
    <property type="entry name" value="Histone-like_DNA-bd_CS"/>
</dbReference>
<dbReference type="PANTHER" id="PTHR33175">
    <property type="entry name" value="DNA-BINDING PROTEIN HU"/>
    <property type="match status" value="1"/>
</dbReference>
<dbReference type="PRINTS" id="PR01727">
    <property type="entry name" value="DNABINDINGHU"/>
</dbReference>
<proteinExistence type="inferred from homology"/>
<reference evidence="5" key="1">
    <citation type="submission" date="2020-02" db="EMBL/GenBank/DDBJ databases">
        <authorList>
            <person name="Meier V. D."/>
        </authorList>
    </citation>
    <scope>NUCLEOTIDE SEQUENCE</scope>
    <source>
        <strain evidence="5">AVDCRST_MAG18</strain>
    </source>
</reference>
<keyword evidence="2" id="KW-0226">DNA condensation</keyword>
<dbReference type="SUPFAM" id="SSF47729">
    <property type="entry name" value="IHF-like DNA-binding proteins"/>
    <property type="match status" value="1"/>
</dbReference>
<keyword evidence="3" id="KW-0238">DNA-binding</keyword>
<evidence type="ECO:0000256" key="3">
    <source>
        <dbReference type="ARBA" id="ARBA00023125"/>
    </source>
</evidence>
<sequence length="116" mass="12827">MHKNEFIRQVAKESGLPQTTVSQVLGAAVRVVARSLVAGQKVVWTGFGTFEMRRRSRRHGINPQTRERIMIDSTLTPGFTASSTFKGRVLSQLDDQSTVVADDDEAEELVPVEARA</sequence>
<dbReference type="Pfam" id="PF00216">
    <property type="entry name" value="Bac_DNA_binding"/>
    <property type="match status" value="1"/>
</dbReference>
<evidence type="ECO:0000256" key="1">
    <source>
        <dbReference type="ARBA" id="ARBA00010529"/>
    </source>
</evidence>
<evidence type="ECO:0000256" key="2">
    <source>
        <dbReference type="ARBA" id="ARBA00023067"/>
    </source>
</evidence>
<protein>
    <recommendedName>
        <fullName evidence="6">DNA-binding protein HU-beta</fullName>
    </recommendedName>
</protein>
<comment type="similarity">
    <text evidence="1 4">Belongs to the bacterial histone-like protein family.</text>
</comment>
<organism evidence="5">
    <name type="scientific">uncultured Thermomicrobiales bacterium</name>
    <dbReference type="NCBI Taxonomy" id="1645740"/>
    <lineage>
        <taxon>Bacteria</taxon>
        <taxon>Pseudomonadati</taxon>
        <taxon>Thermomicrobiota</taxon>
        <taxon>Thermomicrobia</taxon>
        <taxon>Thermomicrobiales</taxon>
        <taxon>environmental samples</taxon>
    </lineage>
</organism>
<evidence type="ECO:0008006" key="6">
    <source>
        <dbReference type="Google" id="ProtNLM"/>
    </source>
</evidence>
<dbReference type="CDD" id="cd13831">
    <property type="entry name" value="HU"/>
    <property type="match status" value="1"/>
</dbReference>
<gene>
    <name evidence="5" type="ORF">AVDCRST_MAG18-1115</name>
</gene>
<evidence type="ECO:0000313" key="5">
    <source>
        <dbReference type="EMBL" id="CAA9561446.1"/>
    </source>
</evidence>
<accession>A0A6J4UVV0</accession>
<name>A0A6J4UVV0_9BACT</name>
<dbReference type="PANTHER" id="PTHR33175:SF3">
    <property type="entry name" value="DNA-BINDING PROTEIN HU-BETA"/>
    <property type="match status" value="1"/>
</dbReference>
<evidence type="ECO:0000256" key="4">
    <source>
        <dbReference type="RuleBase" id="RU003939"/>
    </source>
</evidence>